<evidence type="ECO:0000313" key="3">
    <source>
        <dbReference type="Proteomes" id="UP000327493"/>
    </source>
</evidence>
<keyword evidence="3" id="KW-1185">Reference proteome</keyword>
<dbReference type="EMBL" id="VOFY01000049">
    <property type="protein sequence ID" value="KAA8579050.1"/>
    <property type="molecule type" value="Genomic_DNA"/>
</dbReference>
<feature type="non-terminal residue" evidence="2">
    <location>
        <position position="1"/>
    </location>
</feature>
<organism evidence="2 3">
    <name type="scientific">Etheostoma spectabile</name>
    <name type="common">orangethroat darter</name>
    <dbReference type="NCBI Taxonomy" id="54343"/>
    <lineage>
        <taxon>Eukaryota</taxon>
        <taxon>Metazoa</taxon>
        <taxon>Chordata</taxon>
        <taxon>Craniata</taxon>
        <taxon>Vertebrata</taxon>
        <taxon>Euteleostomi</taxon>
        <taxon>Actinopterygii</taxon>
        <taxon>Neopterygii</taxon>
        <taxon>Teleostei</taxon>
        <taxon>Neoteleostei</taxon>
        <taxon>Acanthomorphata</taxon>
        <taxon>Eupercaria</taxon>
        <taxon>Perciformes</taxon>
        <taxon>Percoidei</taxon>
        <taxon>Percidae</taxon>
        <taxon>Etheostomatinae</taxon>
        <taxon>Etheostoma</taxon>
    </lineage>
</organism>
<comment type="caution">
    <text evidence="2">The sequence shown here is derived from an EMBL/GenBank/DDBJ whole genome shotgun (WGS) entry which is preliminary data.</text>
</comment>
<protein>
    <submittedName>
        <fullName evidence="2">Uncharacterized protein</fullName>
    </submittedName>
</protein>
<evidence type="ECO:0000256" key="1">
    <source>
        <dbReference type="SAM" id="MobiDB-lite"/>
    </source>
</evidence>
<feature type="region of interest" description="Disordered" evidence="1">
    <location>
        <begin position="27"/>
        <end position="54"/>
    </location>
</feature>
<sequence length="54" mass="5748">RALSCFCRYPEMCDYSPKQDEAIQSVKESGNHLPGKSKGPILRVPVVGGGGGRA</sequence>
<dbReference type="Proteomes" id="UP000327493">
    <property type="component" value="Unassembled WGS sequence"/>
</dbReference>
<name>A0A5J5CG61_9PERO</name>
<reference evidence="2 3" key="1">
    <citation type="submission" date="2019-08" db="EMBL/GenBank/DDBJ databases">
        <title>A chromosome-level genome assembly, high-density linkage maps, and genome scans reveal the genomic architecture of hybrid incompatibilities underlying speciation via character displacement in darters (Percidae: Etheostominae).</title>
        <authorList>
            <person name="Moran R.L."/>
            <person name="Catchen J.M."/>
            <person name="Fuller R.C."/>
        </authorList>
    </citation>
    <scope>NUCLEOTIDE SEQUENCE [LARGE SCALE GENOMIC DNA]</scope>
    <source>
        <strain evidence="2">EspeVRDwgs_2016</strain>
        <tissue evidence="2">Muscle</tissue>
    </source>
</reference>
<proteinExistence type="predicted"/>
<gene>
    <name evidence="2" type="ORF">FQN60_000081</name>
</gene>
<evidence type="ECO:0000313" key="2">
    <source>
        <dbReference type="EMBL" id="KAA8579050.1"/>
    </source>
</evidence>
<accession>A0A5J5CG61</accession>
<dbReference type="AlphaFoldDB" id="A0A5J5CG61"/>